<protein>
    <submittedName>
        <fullName evidence="2">Uncharacterized protein</fullName>
    </submittedName>
</protein>
<dbReference type="EMBL" id="CP094970">
    <property type="protein sequence ID" value="UYM03847.1"/>
    <property type="molecule type" value="Genomic_DNA"/>
</dbReference>
<name>A0AA46TEF8_9ACTN</name>
<feature type="transmembrane region" description="Helical" evidence="1">
    <location>
        <begin position="29"/>
        <end position="51"/>
    </location>
</feature>
<keyword evidence="1" id="KW-0472">Membrane</keyword>
<gene>
    <name evidence="2" type="ORF">L0C25_15005</name>
</gene>
<keyword evidence="1" id="KW-1133">Transmembrane helix</keyword>
<proteinExistence type="predicted"/>
<evidence type="ECO:0000313" key="2">
    <source>
        <dbReference type="EMBL" id="UYM03847.1"/>
    </source>
</evidence>
<dbReference type="KEGG" id="sgrg:L0C25_15005"/>
<sequence length="101" mass="10444">MLQLLWVMAQSVTLTLGVALGPLLPQSPIQVLVLVLVGAAVLALLAPWILISLLRRLSLRPQCPPPRSSRADSLGHRVPGAPGTPGCAFARAPSVAALAIA</sequence>
<evidence type="ECO:0000256" key="1">
    <source>
        <dbReference type="SAM" id="Phobius"/>
    </source>
</evidence>
<dbReference type="RefSeq" id="WP_271632489.1">
    <property type="nucleotide sequence ID" value="NZ_CP094970.1"/>
</dbReference>
<dbReference type="AlphaFoldDB" id="A0AA46TEF8"/>
<keyword evidence="1" id="KW-0812">Transmembrane</keyword>
<evidence type="ECO:0000313" key="3">
    <source>
        <dbReference type="Proteomes" id="UP001164390"/>
    </source>
</evidence>
<reference evidence="2" key="1">
    <citation type="submission" date="2022-01" db="EMBL/GenBank/DDBJ databases">
        <title>Nocardioidaceae gen. sp. A5X3R13.</title>
        <authorList>
            <person name="Lopez Marin M.A."/>
            <person name="Uhlik O."/>
        </authorList>
    </citation>
    <scope>NUCLEOTIDE SEQUENCE</scope>
    <source>
        <strain evidence="2">A5X3R13</strain>
    </source>
</reference>
<dbReference type="Proteomes" id="UP001164390">
    <property type="component" value="Chromosome"/>
</dbReference>
<organism evidence="2 3">
    <name type="scientific">Solicola gregarius</name>
    <dbReference type="NCBI Taxonomy" id="2908642"/>
    <lineage>
        <taxon>Bacteria</taxon>
        <taxon>Bacillati</taxon>
        <taxon>Actinomycetota</taxon>
        <taxon>Actinomycetes</taxon>
        <taxon>Propionibacteriales</taxon>
        <taxon>Nocardioidaceae</taxon>
        <taxon>Solicola</taxon>
    </lineage>
</organism>
<keyword evidence="3" id="KW-1185">Reference proteome</keyword>
<accession>A0AA46TEF8</accession>